<reference evidence="7" key="1">
    <citation type="journal article" date="2014" name="Science">
        <title>Ancient hybridizations among the ancestral genomes of bread wheat.</title>
        <authorList>
            <consortium name="International Wheat Genome Sequencing Consortium,"/>
            <person name="Marcussen T."/>
            <person name="Sandve S.R."/>
            <person name="Heier L."/>
            <person name="Spannagl M."/>
            <person name="Pfeifer M."/>
            <person name="Jakobsen K.S."/>
            <person name="Wulff B.B."/>
            <person name="Steuernagel B."/>
            <person name="Mayer K.F."/>
            <person name="Olsen O.A."/>
        </authorList>
    </citation>
    <scope>NUCLEOTIDE SEQUENCE [LARGE SCALE GENOMIC DNA]</scope>
    <source>
        <strain evidence="7">cv. AL8/78</strain>
    </source>
</reference>
<dbReference type="GO" id="GO:0016020">
    <property type="term" value="C:membrane"/>
    <property type="evidence" value="ECO:0007669"/>
    <property type="project" value="UniProtKB-SubCell"/>
</dbReference>
<reference evidence="7" key="2">
    <citation type="journal article" date="2017" name="Nat. Plants">
        <title>The Aegilops tauschii genome reveals multiple impacts of transposons.</title>
        <authorList>
            <person name="Zhao G."/>
            <person name="Zou C."/>
            <person name="Li K."/>
            <person name="Wang K."/>
            <person name="Li T."/>
            <person name="Gao L."/>
            <person name="Zhang X."/>
            <person name="Wang H."/>
            <person name="Yang Z."/>
            <person name="Liu X."/>
            <person name="Jiang W."/>
            <person name="Mao L."/>
            <person name="Kong X."/>
            <person name="Jiao Y."/>
            <person name="Jia J."/>
        </authorList>
    </citation>
    <scope>NUCLEOTIDE SEQUENCE [LARGE SCALE GENOMIC DNA]</scope>
    <source>
        <strain evidence="7">cv. AL8/78</strain>
    </source>
</reference>
<keyword evidence="7" id="KW-1185">Reference proteome</keyword>
<evidence type="ECO:0000256" key="1">
    <source>
        <dbReference type="ARBA" id="ARBA00004370"/>
    </source>
</evidence>
<evidence type="ECO:0000256" key="3">
    <source>
        <dbReference type="ARBA" id="ARBA00022692"/>
    </source>
</evidence>
<dbReference type="STRING" id="200361.A0A453J4A9"/>
<dbReference type="PANTHER" id="PTHR32191">
    <property type="entry name" value="TETRASPANIN-8-RELATED"/>
    <property type="match status" value="1"/>
</dbReference>
<dbReference type="AlphaFoldDB" id="A0A453J4A9"/>
<reference evidence="6" key="3">
    <citation type="journal article" date="2017" name="Nature">
        <title>Genome sequence of the progenitor of the wheat D genome Aegilops tauschii.</title>
        <authorList>
            <person name="Luo M.C."/>
            <person name="Gu Y.Q."/>
            <person name="Puiu D."/>
            <person name="Wang H."/>
            <person name="Twardziok S.O."/>
            <person name="Deal K.R."/>
            <person name="Huo N."/>
            <person name="Zhu T."/>
            <person name="Wang L."/>
            <person name="Wang Y."/>
            <person name="McGuire P.E."/>
            <person name="Liu S."/>
            <person name="Long H."/>
            <person name="Ramasamy R.K."/>
            <person name="Rodriguez J.C."/>
            <person name="Van S.L."/>
            <person name="Yuan L."/>
            <person name="Wang Z."/>
            <person name="Xia Z."/>
            <person name="Xiao L."/>
            <person name="Anderson O.D."/>
            <person name="Ouyang S."/>
            <person name="Liang Y."/>
            <person name="Zimin A.V."/>
            <person name="Pertea G."/>
            <person name="Qi P."/>
            <person name="Bennetzen J.L."/>
            <person name="Dai X."/>
            <person name="Dawson M.W."/>
            <person name="Muller H.G."/>
            <person name="Kugler K."/>
            <person name="Rivarola-Duarte L."/>
            <person name="Spannagl M."/>
            <person name="Mayer K.F.X."/>
            <person name="Lu F.H."/>
            <person name="Bevan M.W."/>
            <person name="Leroy P."/>
            <person name="Li P."/>
            <person name="You F.M."/>
            <person name="Sun Q."/>
            <person name="Liu Z."/>
            <person name="Lyons E."/>
            <person name="Wicker T."/>
            <person name="Salzberg S.L."/>
            <person name="Devos K.M."/>
            <person name="Dvorak J."/>
        </authorList>
    </citation>
    <scope>NUCLEOTIDE SEQUENCE [LARGE SCALE GENOMIC DNA]</scope>
    <source>
        <strain evidence="6">cv. AL8/78</strain>
    </source>
</reference>
<protein>
    <submittedName>
        <fullName evidence="6">Uncharacterized protein</fullName>
    </submittedName>
</protein>
<evidence type="ECO:0000256" key="4">
    <source>
        <dbReference type="ARBA" id="ARBA00022989"/>
    </source>
</evidence>
<keyword evidence="3" id="KW-0812">Transmembrane</keyword>
<evidence type="ECO:0000313" key="6">
    <source>
        <dbReference type="EnsemblPlants" id="AET4Gv20782100.1"/>
    </source>
</evidence>
<dbReference type="Gramene" id="AET4Gv20782100.1">
    <property type="protein sequence ID" value="AET4Gv20782100.1"/>
    <property type="gene ID" value="AET4Gv20782100"/>
</dbReference>
<dbReference type="GO" id="GO:0009734">
    <property type="term" value="P:auxin-activated signaling pathway"/>
    <property type="evidence" value="ECO:0007669"/>
    <property type="project" value="InterPro"/>
</dbReference>
<name>A0A453J4A9_AEGTS</name>
<evidence type="ECO:0000313" key="7">
    <source>
        <dbReference type="Proteomes" id="UP000015105"/>
    </source>
</evidence>
<evidence type="ECO:0000256" key="2">
    <source>
        <dbReference type="ARBA" id="ARBA00006840"/>
    </source>
</evidence>
<keyword evidence="5" id="KW-0472">Membrane</keyword>
<reference evidence="6" key="4">
    <citation type="submission" date="2019-03" db="UniProtKB">
        <authorList>
            <consortium name="EnsemblPlants"/>
        </authorList>
    </citation>
    <scope>IDENTIFICATION</scope>
</reference>
<proteinExistence type="inferred from homology"/>
<organism evidence="6 7">
    <name type="scientific">Aegilops tauschii subsp. strangulata</name>
    <name type="common">Goatgrass</name>
    <dbReference type="NCBI Taxonomy" id="200361"/>
    <lineage>
        <taxon>Eukaryota</taxon>
        <taxon>Viridiplantae</taxon>
        <taxon>Streptophyta</taxon>
        <taxon>Embryophyta</taxon>
        <taxon>Tracheophyta</taxon>
        <taxon>Spermatophyta</taxon>
        <taxon>Magnoliopsida</taxon>
        <taxon>Liliopsida</taxon>
        <taxon>Poales</taxon>
        <taxon>Poaceae</taxon>
        <taxon>BOP clade</taxon>
        <taxon>Pooideae</taxon>
        <taxon>Triticodae</taxon>
        <taxon>Triticeae</taxon>
        <taxon>Triticinae</taxon>
        <taxon>Aegilops</taxon>
    </lineage>
</organism>
<comment type="similarity">
    <text evidence="2">Belongs to the tetraspanin (TM4SF) family.</text>
</comment>
<sequence length="69" mass="7739">LGPNLGNSTSDSDCNAWSNGQRALCYDCQPCKAGMRANLNNGWKKISTIMAGHIPQRRLLCWVLRFQEQ</sequence>
<keyword evidence="4" id="KW-1133">Transmembrane helix</keyword>
<reference evidence="6" key="5">
    <citation type="journal article" date="2021" name="G3 (Bethesda)">
        <title>Aegilops tauschii genome assembly Aet v5.0 features greater sequence contiguity and improved annotation.</title>
        <authorList>
            <person name="Wang L."/>
            <person name="Zhu T."/>
            <person name="Rodriguez J.C."/>
            <person name="Deal K.R."/>
            <person name="Dubcovsky J."/>
            <person name="McGuire P.E."/>
            <person name="Lux T."/>
            <person name="Spannagl M."/>
            <person name="Mayer K.F.X."/>
            <person name="Baldrich P."/>
            <person name="Meyers B.C."/>
            <person name="Huo N."/>
            <person name="Gu Y.Q."/>
            <person name="Zhou H."/>
            <person name="Devos K.M."/>
            <person name="Bennetzen J.L."/>
            <person name="Unver T."/>
            <person name="Budak H."/>
            <person name="Gulick P.J."/>
            <person name="Galiba G."/>
            <person name="Kalapos B."/>
            <person name="Nelson D.R."/>
            <person name="Li P."/>
            <person name="You F.M."/>
            <person name="Luo M.C."/>
            <person name="Dvorak J."/>
        </authorList>
    </citation>
    <scope>NUCLEOTIDE SEQUENCE [LARGE SCALE GENOMIC DNA]</scope>
    <source>
        <strain evidence="6">cv. AL8/78</strain>
    </source>
</reference>
<evidence type="ECO:0000256" key="5">
    <source>
        <dbReference type="ARBA" id="ARBA00023136"/>
    </source>
</evidence>
<comment type="subcellular location">
    <subcellularLocation>
        <location evidence="1">Membrane</location>
    </subcellularLocation>
</comment>
<dbReference type="InterPro" id="IPR044991">
    <property type="entry name" value="TET_plant"/>
</dbReference>
<accession>A0A453J4A9</accession>
<dbReference type="EnsemblPlants" id="AET4Gv20782100.1">
    <property type="protein sequence ID" value="AET4Gv20782100.1"/>
    <property type="gene ID" value="AET4Gv20782100"/>
</dbReference>
<dbReference type="Proteomes" id="UP000015105">
    <property type="component" value="Chromosome 4D"/>
</dbReference>